<reference evidence="2" key="1">
    <citation type="submission" date="2023-06" db="EMBL/GenBank/DDBJ databases">
        <title>Genome-scale phylogeny and comparative genomics of the fungal order Sordariales.</title>
        <authorList>
            <consortium name="Lawrence Berkeley National Laboratory"/>
            <person name="Hensen N."/>
            <person name="Bonometti L."/>
            <person name="Westerberg I."/>
            <person name="Brannstrom I.O."/>
            <person name="Guillou S."/>
            <person name="Cros-Aarteil S."/>
            <person name="Calhoun S."/>
            <person name="Haridas S."/>
            <person name="Kuo A."/>
            <person name="Mondo S."/>
            <person name="Pangilinan J."/>
            <person name="Riley R."/>
            <person name="Labutti K."/>
            <person name="Andreopoulos B."/>
            <person name="Lipzen A."/>
            <person name="Chen C."/>
            <person name="Yanf M."/>
            <person name="Daum C."/>
            <person name="Ng V."/>
            <person name="Clum A."/>
            <person name="Steindorff A."/>
            <person name="Ohm R."/>
            <person name="Martin F."/>
            <person name="Silar P."/>
            <person name="Natvig D."/>
            <person name="Lalanne C."/>
            <person name="Gautier V."/>
            <person name="Ament-Velasquez S.L."/>
            <person name="Kruys A."/>
            <person name="Hutchinson M.I."/>
            <person name="Powell A.J."/>
            <person name="Barry K."/>
            <person name="Miller A.N."/>
            <person name="Grigoriev I.V."/>
            <person name="Debuchy R."/>
            <person name="Gladieux P."/>
            <person name="Thoren M.H."/>
            <person name="Johannesson H."/>
        </authorList>
    </citation>
    <scope>NUCLEOTIDE SEQUENCE</scope>
    <source>
        <strain evidence="2">PSN4</strain>
    </source>
</reference>
<feature type="compositionally biased region" description="Acidic residues" evidence="1">
    <location>
        <begin position="46"/>
        <end position="61"/>
    </location>
</feature>
<accession>A0AAJ0B7W8</accession>
<dbReference type="AlphaFoldDB" id="A0AAJ0B7W8"/>
<feature type="region of interest" description="Disordered" evidence="1">
    <location>
        <begin position="1"/>
        <end position="83"/>
    </location>
</feature>
<feature type="compositionally biased region" description="Polar residues" evidence="1">
    <location>
        <begin position="1"/>
        <end position="19"/>
    </location>
</feature>
<evidence type="ECO:0000313" key="3">
    <source>
        <dbReference type="Proteomes" id="UP001239445"/>
    </source>
</evidence>
<evidence type="ECO:0000256" key="1">
    <source>
        <dbReference type="SAM" id="MobiDB-lite"/>
    </source>
</evidence>
<feature type="compositionally biased region" description="Low complexity" evidence="1">
    <location>
        <begin position="167"/>
        <end position="180"/>
    </location>
</feature>
<feature type="compositionally biased region" description="Pro residues" evidence="1">
    <location>
        <begin position="325"/>
        <end position="346"/>
    </location>
</feature>
<feature type="region of interest" description="Disordered" evidence="1">
    <location>
        <begin position="151"/>
        <end position="196"/>
    </location>
</feature>
<protein>
    <submittedName>
        <fullName evidence="2">Uncharacterized protein</fullName>
    </submittedName>
</protein>
<name>A0AAJ0B7W8_9PEZI</name>
<evidence type="ECO:0000313" key="2">
    <source>
        <dbReference type="EMBL" id="KAK1751792.1"/>
    </source>
</evidence>
<sequence>MNPIFLSSDSSLAGTSRQDGMSELSGIQSERESAYSEYQEPSDAGEYTESEDPSTEDELDDSATQPIPATPHPSLVSSPADPDVSGLGIIDGSTIIVAPTPGPALASSANLLPVQPGHAHAQGAPVNQTQLQPVQFPQAHLVQDPASQIHPTQLPMRPAQAGYPPDQQQEQHQHQQPQLQFGPATQQAIQMHQREQREQWERSVRFNTGIRRLNLQYLLDPRFRERSKSLTKDAPPGTHRFIFWQRMRALPFVYRYHALAFESQNPLIREADPEMANMVTQRFHLFHRDLFGTFPPQPPPPRLLGGQDMVPPPIQVPMFPVFAPPLPPPPVPESRPATPPPRPGPLPTYTGLPPGFFGAHRQPLVAPAPAPAPAHAPEGFPPAVPAVPAPAQGVNYWPEGPEPGVLGPSGTATGPAGAPAGGGMLHRTLDGRVVRPGFRPPRGFGG</sequence>
<dbReference type="EMBL" id="MU839841">
    <property type="protein sequence ID" value="KAK1751792.1"/>
    <property type="molecule type" value="Genomic_DNA"/>
</dbReference>
<feature type="region of interest" description="Disordered" evidence="1">
    <location>
        <begin position="325"/>
        <end position="356"/>
    </location>
</feature>
<dbReference type="Proteomes" id="UP001239445">
    <property type="component" value="Unassembled WGS sequence"/>
</dbReference>
<proteinExistence type="predicted"/>
<keyword evidence="3" id="KW-1185">Reference proteome</keyword>
<organism evidence="2 3">
    <name type="scientific">Echria macrotheca</name>
    <dbReference type="NCBI Taxonomy" id="438768"/>
    <lineage>
        <taxon>Eukaryota</taxon>
        <taxon>Fungi</taxon>
        <taxon>Dikarya</taxon>
        <taxon>Ascomycota</taxon>
        <taxon>Pezizomycotina</taxon>
        <taxon>Sordariomycetes</taxon>
        <taxon>Sordariomycetidae</taxon>
        <taxon>Sordariales</taxon>
        <taxon>Schizotheciaceae</taxon>
        <taxon>Echria</taxon>
    </lineage>
</organism>
<comment type="caution">
    <text evidence="2">The sequence shown here is derived from an EMBL/GenBank/DDBJ whole genome shotgun (WGS) entry which is preliminary data.</text>
</comment>
<feature type="compositionally biased region" description="Low complexity" evidence="1">
    <location>
        <begin position="347"/>
        <end position="356"/>
    </location>
</feature>
<gene>
    <name evidence="2" type="ORF">QBC47DRAFT_433890</name>
</gene>